<dbReference type="EMBL" id="KZ805360">
    <property type="protein sequence ID" value="PVI01247.1"/>
    <property type="molecule type" value="Genomic_DNA"/>
</dbReference>
<protein>
    <submittedName>
        <fullName evidence="1">Uncharacterized protein</fullName>
    </submittedName>
</protein>
<reference evidence="1 2" key="1">
    <citation type="journal article" date="2018" name="Sci. Rep.">
        <title>Comparative genomics provides insights into the lifestyle and reveals functional heterogeneity of dark septate endophytic fungi.</title>
        <authorList>
            <person name="Knapp D.G."/>
            <person name="Nemeth J.B."/>
            <person name="Barry K."/>
            <person name="Hainaut M."/>
            <person name="Henrissat B."/>
            <person name="Johnson J."/>
            <person name="Kuo A."/>
            <person name="Lim J.H.P."/>
            <person name="Lipzen A."/>
            <person name="Nolan M."/>
            <person name="Ohm R.A."/>
            <person name="Tamas L."/>
            <person name="Grigoriev I.V."/>
            <person name="Spatafora J.W."/>
            <person name="Nagy L.G."/>
            <person name="Kovacs G.M."/>
        </authorList>
    </citation>
    <scope>NUCLEOTIDE SEQUENCE [LARGE SCALE GENOMIC DNA]</scope>
    <source>
        <strain evidence="1 2">DSE2036</strain>
    </source>
</reference>
<organism evidence="1 2">
    <name type="scientific">Periconia macrospinosa</name>
    <dbReference type="NCBI Taxonomy" id="97972"/>
    <lineage>
        <taxon>Eukaryota</taxon>
        <taxon>Fungi</taxon>
        <taxon>Dikarya</taxon>
        <taxon>Ascomycota</taxon>
        <taxon>Pezizomycotina</taxon>
        <taxon>Dothideomycetes</taxon>
        <taxon>Pleosporomycetidae</taxon>
        <taxon>Pleosporales</taxon>
        <taxon>Massarineae</taxon>
        <taxon>Periconiaceae</taxon>
        <taxon>Periconia</taxon>
    </lineage>
</organism>
<name>A0A2V1DSW3_9PLEO</name>
<dbReference type="Proteomes" id="UP000244855">
    <property type="component" value="Unassembled WGS sequence"/>
</dbReference>
<evidence type="ECO:0000313" key="2">
    <source>
        <dbReference type="Proteomes" id="UP000244855"/>
    </source>
</evidence>
<keyword evidence="2" id="KW-1185">Reference proteome</keyword>
<gene>
    <name evidence="1" type="ORF">DM02DRAFT_727996</name>
</gene>
<proteinExistence type="predicted"/>
<dbReference type="AlphaFoldDB" id="A0A2V1DSW3"/>
<evidence type="ECO:0000313" key="1">
    <source>
        <dbReference type="EMBL" id="PVI01247.1"/>
    </source>
</evidence>
<sequence length="243" mass="28228">MTSTLPNIEDGVQPHLPPELLLHVFREKLTFDFPLNRKYHQILFKKCVEPLIKCYNHEIASCALESYYRFNVFELTIPKYSHYSNALNPPFASKIHRLRLIVPIDFDLSCWGIETRSRDFLFQPHKKRDSTKKHIPPVQPGDFFTKPRGCNSKCNTDWQYKLLELEQLTVVLSFNKTKLTVVSCLQDTVRSLQQHRKEFFIPMTLKEVEVTATGTGICECGCVEDMMTIIKNAVLFKKSAKVE</sequence>
<accession>A0A2V1DSW3</accession>